<evidence type="ECO:0000256" key="2">
    <source>
        <dbReference type="ARBA" id="ARBA00010231"/>
    </source>
</evidence>
<organism evidence="5">
    <name type="scientific">hydrothermal vent metagenome</name>
    <dbReference type="NCBI Taxonomy" id="652676"/>
    <lineage>
        <taxon>unclassified sequences</taxon>
        <taxon>metagenomes</taxon>
        <taxon>ecological metagenomes</taxon>
    </lineage>
</organism>
<dbReference type="InterPro" id="IPR050060">
    <property type="entry name" value="Phosphoglucosamine_mutase"/>
</dbReference>
<sequence length="679" mass="74486">MKSRITRLQGTDGVRRHVKLSTAPELAGLSPQDAFLEKDIMTEQFMELYTYCRARQVIESGAVKEKETFIIGWDPRDPSGVFTSAAVDGLLKGGLNVAITGVSPTPAVAIYMRSINAGGSVVITASHNPAVYNGIKIFTRRGLKLLPGDDIELSKLILATDYEHVRLLEKTGTSHNAHDEMKKAFVNFSIDPRNSWIAKSDSLSRIILVADLSNGAFADIAPIVLQKAGFRQVLVLNNKLDGSVNENCGVSELEGIEEISFAMTEENGPLAKNELVKTVFKLGRKEKDSILMGAIMVSGAVFDGDGDRFYRVDYNPITDTCFVLSGDETAVLQAAYRRKTDTTKLFVNTVESDLSASKEAQSMGYKTELTAVGDKWILLEAALAAIRPVAPEEAVEKIEKVALSETPSADFIENILDEEGLDFSSPEDCRFAIGAEESGHNITPGIVNTIAGKKTIMAGNGMKSLLNTYVATSQGAIAEMPVFALRQNHIREPFAKGFKKTLYVYYVDKPKWRRGEMVWENMKNVITDSVQEHWPQITVDEMIRPEDRDMLYLKLIEAGSHVASIFVRNSGTEDKTGITLRGPAEQSNTLVAIGTSAMRLLLVEMKDASKHMAQAEAELIITAAQNGAPKTPVAGLSERDYERLLTETSLKQGLLKSATPGTRLTPLGTWYHSIIEREK</sequence>
<dbReference type="AlphaFoldDB" id="A0A3B1C0P0"/>
<dbReference type="InterPro" id="IPR005844">
    <property type="entry name" value="A-D-PHexomutase_a/b/a-I"/>
</dbReference>
<dbReference type="PANTHER" id="PTHR42946">
    <property type="entry name" value="PHOSPHOHEXOSE MUTASE"/>
    <property type="match status" value="1"/>
</dbReference>
<protein>
    <recommendedName>
        <fullName evidence="4">Alpha-D-phosphohexomutase alpha/beta/alpha domain-containing protein</fullName>
    </recommendedName>
</protein>
<comment type="cofactor">
    <cofactor evidence="1">
        <name>Mg(2+)</name>
        <dbReference type="ChEBI" id="CHEBI:18420"/>
    </cofactor>
</comment>
<name>A0A3B1C0P0_9ZZZZ</name>
<dbReference type="PROSITE" id="PS00710">
    <property type="entry name" value="PGM_PMM"/>
    <property type="match status" value="1"/>
</dbReference>
<keyword evidence="3" id="KW-0597">Phosphoprotein</keyword>
<dbReference type="SUPFAM" id="SSF53738">
    <property type="entry name" value="Phosphoglucomutase, first 3 domains"/>
    <property type="match status" value="2"/>
</dbReference>
<dbReference type="EMBL" id="UOGC01000065">
    <property type="protein sequence ID" value="VAX18153.1"/>
    <property type="molecule type" value="Genomic_DNA"/>
</dbReference>
<dbReference type="InterPro" id="IPR016055">
    <property type="entry name" value="A-D-PHexomutase_a/b/a-I/II/III"/>
</dbReference>
<dbReference type="Pfam" id="PF02878">
    <property type="entry name" value="PGM_PMM_I"/>
    <property type="match status" value="1"/>
</dbReference>
<dbReference type="GO" id="GO:0005975">
    <property type="term" value="P:carbohydrate metabolic process"/>
    <property type="evidence" value="ECO:0007669"/>
    <property type="project" value="InterPro"/>
</dbReference>
<accession>A0A3B1C0P0</accession>
<proteinExistence type="inferred from homology"/>
<reference evidence="5" key="1">
    <citation type="submission" date="2018-06" db="EMBL/GenBank/DDBJ databases">
        <authorList>
            <person name="Zhirakovskaya E."/>
        </authorList>
    </citation>
    <scope>NUCLEOTIDE SEQUENCE</scope>
</reference>
<evidence type="ECO:0000256" key="1">
    <source>
        <dbReference type="ARBA" id="ARBA00001946"/>
    </source>
</evidence>
<dbReference type="PANTHER" id="PTHR42946:SF1">
    <property type="entry name" value="PHOSPHOGLUCOMUTASE (ALPHA-D-GLUCOSE-1,6-BISPHOSPHATE-DEPENDENT)"/>
    <property type="match status" value="1"/>
</dbReference>
<dbReference type="GO" id="GO:0000287">
    <property type="term" value="F:magnesium ion binding"/>
    <property type="evidence" value="ECO:0007669"/>
    <property type="project" value="InterPro"/>
</dbReference>
<evidence type="ECO:0000256" key="3">
    <source>
        <dbReference type="ARBA" id="ARBA00022553"/>
    </source>
</evidence>
<dbReference type="PRINTS" id="PR00509">
    <property type="entry name" value="PGMPMM"/>
</dbReference>
<dbReference type="InterPro" id="IPR005841">
    <property type="entry name" value="Alpha-D-phosphohexomutase_SF"/>
</dbReference>
<gene>
    <name evidence="5" type="ORF">MNBD_NITROSPINAE01-904</name>
</gene>
<dbReference type="GO" id="GO:0004615">
    <property type="term" value="F:phosphomannomutase activity"/>
    <property type="evidence" value="ECO:0007669"/>
    <property type="project" value="TreeGrafter"/>
</dbReference>
<dbReference type="InterPro" id="IPR016066">
    <property type="entry name" value="A-D-PHexomutase_CS"/>
</dbReference>
<evidence type="ECO:0000259" key="4">
    <source>
        <dbReference type="Pfam" id="PF02878"/>
    </source>
</evidence>
<feature type="domain" description="Alpha-D-phosphohexomutase alpha/beta/alpha" evidence="4">
    <location>
        <begin position="39"/>
        <end position="159"/>
    </location>
</feature>
<evidence type="ECO:0000313" key="5">
    <source>
        <dbReference type="EMBL" id="VAX18153.1"/>
    </source>
</evidence>
<comment type="similarity">
    <text evidence="2">Belongs to the phosphohexose mutase family.</text>
</comment>
<dbReference type="Gene3D" id="3.40.120.10">
    <property type="entry name" value="Alpha-D-Glucose-1,6-Bisphosphate, subunit A, domain 3"/>
    <property type="match status" value="3"/>
</dbReference>